<organism evidence="1 2">
    <name type="scientific">Gossypium arboreum</name>
    <name type="common">Tree cotton</name>
    <name type="synonym">Gossypium nanking</name>
    <dbReference type="NCBI Taxonomy" id="29729"/>
    <lineage>
        <taxon>Eukaryota</taxon>
        <taxon>Viridiplantae</taxon>
        <taxon>Streptophyta</taxon>
        <taxon>Embryophyta</taxon>
        <taxon>Tracheophyta</taxon>
        <taxon>Spermatophyta</taxon>
        <taxon>Magnoliopsida</taxon>
        <taxon>eudicotyledons</taxon>
        <taxon>Gunneridae</taxon>
        <taxon>Pentapetalae</taxon>
        <taxon>rosids</taxon>
        <taxon>malvids</taxon>
        <taxon>Malvales</taxon>
        <taxon>Malvaceae</taxon>
        <taxon>Malvoideae</taxon>
        <taxon>Gossypium</taxon>
    </lineage>
</organism>
<dbReference type="AlphaFoldDB" id="A0A0B0NAL1"/>
<proteinExistence type="predicted"/>
<gene>
    <name evidence="1" type="ORF">F383_13396</name>
</gene>
<evidence type="ECO:0000313" key="2">
    <source>
        <dbReference type="Proteomes" id="UP000032142"/>
    </source>
</evidence>
<keyword evidence="2" id="KW-1185">Reference proteome</keyword>
<protein>
    <submittedName>
        <fullName evidence="1">Corticoliberin</fullName>
    </submittedName>
</protein>
<name>A0A0B0NAL1_GOSAR</name>
<accession>A0A0B0NAL1</accession>
<dbReference type="EMBL" id="KN392334">
    <property type="protein sequence ID" value="KHG09825.1"/>
    <property type="molecule type" value="Genomic_DNA"/>
</dbReference>
<dbReference type="Proteomes" id="UP000032142">
    <property type="component" value="Unassembled WGS sequence"/>
</dbReference>
<reference evidence="2" key="1">
    <citation type="submission" date="2014-09" db="EMBL/GenBank/DDBJ databases">
        <authorList>
            <person name="Mudge J."/>
            <person name="Ramaraj T."/>
            <person name="Lindquist I.E."/>
            <person name="Bharti A.K."/>
            <person name="Sundararajan A."/>
            <person name="Cameron C.T."/>
            <person name="Woodward J.E."/>
            <person name="May G.D."/>
            <person name="Brubaker C."/>
            <person name="Broadhvest J."/>
            <person name="Wilkins T.A."/>
        </authorList>
    </citation>
    <scope>NUCLEOTIDE SEQUENCE</scope>
    <source>
        <strain evidence="2">cv. AKA8401</strain>
    </source>
</reference>
<sequence>MMIKLVNFYHFRLRNMKSGPRPGKGQASRLKPISRPLFVYRGHGVGHDMKASCKTVSGTWHRPQHESQCSYSKLMRYESEYVALMCRQASVRDQGTSEALITLSPEALA</sequence>
<evidence type="ECO:0000313" key="1">
    <source>
        <dbReference type="EMBL" id="KHG09825.1"/>
    </source>
</evidence>